<dbReference type="GO" id="GO:0005634">
    <property type="term" value="C:nucleus"/>
    <property type="evidence" value="ECO:0007669"/>
    <property type="project" value="UniProtKB-SubCell"/>
</dbReference>
<dbReference type="SUPFAM" id="SSF47819">
    <property type="entry name" value="HRDC-like"/>
    <property type="match status" value="1"/>
</dbReference>
<feature type="domain" description="RNA polymerase Rpb4/RPC9 core" evidence="4">
    <location>
        <begin position="26"/>
        <end position="146"/>
    </location>
</feature>
<sequence length="149" mass="16288">MAPAAPSRQSPTSATDIEATSTLKLGDFADIPCLNISEARIILQKTLDTRKSKGAVMRETETLIKTRDYLEIFSVFKEIPDSQALEGIVNVFGGKGLTNFEKSAIGSLVPSCADEAKTLIPSLVGKLSDDDLEDLCRQLQRLKFQAQQR</sequence>
<gene>
    <name evidence="5" type="ORF">EPUS_05663</name>
</gene>
<dbReference type="InterPro" id="IPR045222">
    <property type="entry name" value="Rpb4-like"/>
</dbReference>
<dbReference type="Pfam" id="PF03874">
    <property type="entry name" value="RNA_pol_Rpb4"/>
    <property type="match status" value="1"/>
</dbReference>
<dbReference type="InterPro" id="IPR005574">
    <property type="entry name" value="Rpb4/RPC9"/>
</dbReference>
<keyword evidence="2" id="KW-0539">Nucleus</keyword>
<dbReference type="AlphaFoldDB" id="U1HI21"/>
<protein>
    <recommendedName>
        <fullName evidence="4">RNA polymerase Rpb4/RPC9 core domain-containing protein</fullName>
    </recommendedName>
</protein>
<dbReference type="GO" id="GO:0000166">
    <property type="term" value="F:nucleotide binding"/>
    <property type="evidence" value="ECO:0007669"/>
    <property type="project" value="InterPro"/>
</dbReference>
<organism evidence="5 6">
    <name type="scientific">Endocarpon pusillum (strain Z07020 / HMAS-L-300199)</name>
    <name type="common">Lichen-forming fungus</name>
    <dbReference type="NCBI Taxonomy" id="1263415"/>
    <lineage>
        <taxon>Eukaryota</taxon>
        <taxon>Fungi</taxon>
        <taxon>Dikarya</taxon>
        <taxon>Ascomycota</taxon>
        <taxon>Pezizomycotina</taxon>
        <taxon>Eurotiomycetes</taxon>
        <taxon>Chaetothyriomycetidae</taxon>
        <taxon>Verrucariales</taxon>
        <taxon>Verrucariaceae</taxon>
        <taxon>Endocarpon</taxon>
    </lineage>
</organism>
<dbReference type="OMA" id="HRKTQNE"/>
<dbReference type="eggNOG" id="KOG2351">
    <property type="taxonomic scope" value="Eukaryota"/>
</dbReference>
<dbReference type="InterPro" id="IPR010997">
    <property type="entry name" value="HRDC-like_sf"/>
</dbReference>
<evidence type="ECO:0000313" key="5">
    <source>
        <dbReference type="EMBL" id="ERF68524.1"/>
    </source>
</evidence>
<dbReference type="HOGENOM" id="CLU_110332_0_0_1"/>
<dbReference type="GeneID" id="19240611"/>
<comment type="subcellular location">
    <subcellularLocation>
        <location evidence="1">Nucleus</location>
    </subcellularLocation>
</comment>
<comment type="similarity">
    <text evidence="3">Belongs to the eukaryotic RPB4 RNA polymerase subunit family.</text>
</comment>
<proteinExistence type="inferred from homology"/>
<dbReference type="PANTHER" id="PTHR21297">
    <property type="entry name" value="DNA-DIRECTED RNA POLYMERASE II"/>
    <property type="match status" value="1"/>
</dbReference>
<dbReference type="Gene3D" id="1.20.1250.40">
    <property type="match status" value="1"/>
</dbReference>
<dbReference type="OrthoDB" id="2186918at2759"/>
<name>U1HI21_ENDPU</name>
<dbReference type="EMBL" id="KE721517">
    <property type="protein sequence ID" value="ERF68524.1"/>
    <property type="molecule type" value="Genomic_DNA"/>
</dbReference>
<evidence type="ECO:0000256" key="2">
    <source>
        <dbReference type="ARBA" id="ARBA00023242"/>
    </source>
</evidence>
<keyword evidence="6" id="KW-1185">Reference proteome</keyword>
<evidence type="ECO:0000259" key="4">
    <source>
        <dbReference type="SMART" id="SM00657"/>
    </source>
</evidence>
<dbReference type="InterPro" id="IPR038324">
    <property type="entry name" value="Rpb4/RPC9_sf"/>
</dbReference>
<evidence type="ECO:0000256" key="3">
    <source>
        <dbReference type="ARBA" id="ARBA00025724"/>
    </source>
</evidence>
<dbReference type="GO" id="GO:0006352">
    <property type="term" value="P:DNA-templated transcription initiation"/>
    <property type="evidence" value="ECO:0007669"/>
    <property type="project" value="InterPro"/>
</dbReference>
<dbReference type="GO" id="GO:0030880">
    <property type="term" value="C:RNA polymerase complex"/>
    <property type="evidence" value="ECO:0007669"/>
    <property type="project" value="InterPro"/>
</dbReference>
<reference evidence="6" key="1">
    <citation type="journal article" date="2014" name="BMC Genomics">
        <title>Genome characteristics reveal the impact of lichenization on lichen-forming fungus Endocarpon pusillum Hedwig (Verrucariales, Ascomycota).</title>
        <authorList>
            <person name="Wang Y.-Y."/>
            <person name="Liu B."/>
            <person name="Zhang X.-Y."/>
            <person name="Zhou Q.-M."/>
            <person name="Zhang T."/>
            <person name="Li H."/>
            <person name="Yu Y.-F."/>
            <person name="Zhang X.-L."/>
            <person name="Hao X.-Y."/>
            <person name="Wang M."/>
            <person name="Wang L."/>
            <person name="Wei J.-C."/>
        </authorList>
    </citation>
    <scope>NUCLEOTIDE SEQUENCE [LARGE SCALE GENOMIC DNA]</scope>
    <source>
        <strain evidence="6">Z07020 / HMAS-L-300199</strain>
    </source>
</reference>
<dbReference type="SMART" id="SM00657">
    <property type="entry name" value="RPOL4c"/>
    <property type="match status" value="1"/>
</dbReference>
<dbReference type="RefSeq" id="XP_007805875.1">
    <property type="nucleotide sequence ID" value="XM_007807684.1"/>
</dbReference>
<dbReference type="Proteomes" id="UP000019373">
    <property type="component" value="Unassembled WGS sequence"/>
</dbReference>
<accession>U1HI21</accession>
<evidence type="ECO:0000313" key="6">
    <source>
        <dbReference type="Proteomes" id="UP000019373"/>
    </source>
</evidence>
<evidence type="ECO:0000256" key="1">
    <source>
        <dbReference type="ARBA" id="ARBA00004123"/>
    </source>
</evidence>
<dbReference type="InterPro" id="IPR006590">
    <property type="entry name" value="RNA_pol_Rpb4/RPC9_core"/>
</dbReference>